<feature type="transmembrane region" description="Helical" evidence="6">
    <location>
        <begin position="58"/>
        <end position="81"/>
    </location>
</feature>
<evidence type="ECO:0000256" key="4">
    <source>
        <dbReference type="ARBA" id="ARBA00022989"/>
    </source>
</evidence>
<dbReference type="Pfam" id="PF00892">
    <property type="entry name" value="EamA"/>
    <property type="match status" value="2"/>
</dbReference>
<gene>
    <name evidence="8" type="ORF">EK0264_18620</name>
</gene>
<evidence type="ECO:0000256" key="5">
    <source>
        <dbReference type="ARBA" id="ARBA00023136"/>
    </source>
</evidence>
<keyword evidence="5 6" id="KW-0472">Membrane</keyword>
<dbReference type="InterPro" id="IPR000620">
    <property type="entry name" value="EamA_dom"/>
</dbReference>
<dbReference type="InterPro" id="IPR037185">
    <property type="entry name" value="EmrE-like"/>
</dbReference>
<dbReference type="PANTHER" id="PTHR32322">
    <property type="entry name" value="INNER MEMBRANE TRANSPORTER"/>
    <property type="match status" value="1"/>
</dbReference>
<feature type="transmembrane region" description="Helical" evidence="6">
    <location>
        <begin position="171"/>
        <end position="190"/>
    </location>
</feature>
<evidence type="ECO:0000313" key="9">
    <source>
        <dbReference type="Proteomes" id="UP000463857"/>
    </source>
</evidence>
<dbReference type="FunCoup" id="A0A7L4YS80">
    <property type="interactions" value="160"/>
</dbReference>
<feature type="domain" description="EamA" evidence="7">
    <location>
        <begin position="142"/>
        <end position="280"/>
    </location>
</feature>
<evidence type="ECO:0000256" key="2">
    <source>
        <dbReference type="ARBA" id="ARBA00007362"/>
    </source>
</evidence>
<keyword evidence="4 6" id="KW-1133">Transmembrane helix</keyword>
<feature type="transmembrane region" description="Helical" evidence="6">
    <location>
        <begin position="115"/>
        <end position="133"/>
    </location>
</feature>
<evidence type="ECO:0000256" key="3">
    <source>
        <dbReference type="ARBA" id="ARBA00022692"/>
    </source>
</evidence>
<evidence type="ECO:0000313" key="8">
    <source>
        <dbReference type="EMBL" id="QHC02085.1"/>
    </source>
</evidence>
<dbReference type="AlphaFoldDB" id="A0A7L4YS80"/>
<comment type="subcellular location">
    <subcellularLocation>
        <location evidence="1">Membrane</location>
        <topology evidence="1">Multi-pass membrane protein</topology>
    </subcellularLocation>
</comment>
<evidence type="ECO:0000256" key="6">
    <source>
        <dbReference type="SAM" id="Phobius"/>
    </source>
</evidence>
<name>A0A7L4YS80_9ACTN</name>
<dbReference type="PANTHER" id="PTHR32322:SF9">
    <property type="entry name" value="AMINO-ACID METABOLITE EFFLUX PUMP-RELATED"/>
    <property type="match status" value="1"/>
</dbReference>
<dbReference type="GO" id="GO:0016020">
    <property type="term" value="C:membrane"/>
    <property type="evidence" value="ECO:0007669"/>
    <property type="project" value="UniProtKB-SubCell"/>
</dbReference>
<feature type="transmembrane region" description="Helical" evidence="6">
    <location>
        <begin position="87"/>
        <end position="108"/>
    </location>
</feature>
<organism evidence="8 9">
    <name type="scientific">Epidermidibacterium keratini</name>
    <dbReference type="NCBI Taxonomy" id="1891644"/>
    <lineage>
        <taxon>Bacteria</taxon>
        <taxon>Bacillati</taxon>
        <taxon>Actinomycetota</taxon>
        <taxon>Actinomycetes</taxon>
        <taxon>Sporichthyales</taxon>
        <taxon>Sporichthyaceae</taxon>
        <taxon>Epidermidibacterium</taxon>
    </lineage>
</organism>
<feature type="transmembrane region" description="Helical" evidence="6">
    <location>
        <begin position="139"/>
        <end position="159"/>
    </location>
</feature>
<comment type="similarity">
    <text evidence="2">Belongs to the EamA transporter family.</text>
</comment>
<protein>
    <submittedName>
        <fullName evidence="8">EamA family transporter</fullName>
    </submittedName>
</protein>
<accession>A0A7L4YS80</accession>
<dbReference type="InParanoid" id="A0A7L4YS80"/>
<feature type="transmembrane region" description="Helical" evidence="6">
    <location>
        <begin position="202"/>
        <end position="226"/>
    </location>
</feature>
<keyword evidence="3 6" id="KW-0812">Transmembrane</keyword>
<evidence type="ECO:0000256" key="1">
    <source>
        <dbReference type="ARBA" id="ARBA00004141"/>
    </source>
</evidence>
<evidence type="ECO:0000259" key="7">
    <source>
        <dbReference type="Pfam" id="PF00892"/>
    </source>
</evidence>
<dbReference type="OrthoDB" id="9812521at2"/>
<feature type="transmembrane region" description="Helical" evidence="6">
    <location>
        <begin position="263"/>
        <end position="281"/>
    </location>
</feature>
<feature type="domain" description="EamA" evidence="7">
    <location>
        <begin position="7"/>
        <end position="131"/>
    </location>
</feature>
<feature type="transmembrane region" description="Helical" evidence="6">
    <location>
        <begin position="238"/>
        <end position="257"/>
    </location>
</feature>
<dbReference type="SUPFAM" id="SSF103481">
    <property type="entry name" value="Multidrug resistance efflux transporter EmrE"/>
    <property type="match status" value="2"/>
</dbReference>
<keyword evidence="9" id="KW-1185">Reference proteome</keyword>
<dbReference type="KEGG" id="eke:EK0264_18620"/>
<sequence length="296" mass="31195">MTRRDMSLAALVAAIWGFNFVVSALILDSIPPFLFTGLRFLLVAIPAVFFIKRPTSGWRAVVGVGIGIGVVQFGLMCWAMHLGISAGLASLLIQLVTIFTVVLAVLVLHESPSRMQVLGVVVGLLGLVVIALGRDASTPFIPILMMVGAALGWASANIIMRKSGETSGLSIAVWSALISPIPMFVASYFVDGPEAIAAALGSINWLTVLEFIYSSTIATLASFAVWMNLMSRYPASTVAPWSLVTPPVGMLSGWLVLDEVPGAFEILGAAVILLGVLFASIGQRRPAGTRQEAPSG</sequence>
<dbReference type="Proteomes" id="UP000463857">
    <property type="component" value="Chromosome"/>
</dbReference>
<dbReference type="EMBL" id="CP047156">
    <property type="protein sequence ID" value="QHC02085.1"/>
    <property type="molecule type" value="Genomic_DNA"/>
</dbReference>
<reference evidence="8 9" key="1">
    <citation type="journal article" date="2018" name="Int. J. Syst. Evol. Microbiol.">
        <title>Epidermidibacterium keratini gen. nov., sp. nov., a member of the family Sporichthyaceae, isolated from keratin epidermis.</title>
        <authorList>
            <person name="Lee D.G."/>
            <person name="Trujillo M.E."/>
            <person name="Kang S."/>
            <person name="Nam J.J."/>
            <person name="Kim Y.J."/>
        </authorList>
    </citation>
    <scope>NUCLEOTIDE SEQUENCE [LARGE SCALE GENOMIC DNA]</scope>
    <source>
        <strain evidence="8 9">EPI-7</strain>
    </source>
</reference>
<feature type="transmembrane region" description="Helical" evidence="6">
    <location>
        <begin position="33"/>
        <end position="51"/>
    </location>
</feature>
<proteinExistence type="inferred from homology"/>
<dbReference type="InterPro" id="IPR050638">
    <property type="entry name" value="AA-Vitamin_Transporters"/>
</dbReference>
<dbReference type="RefSeq" id="WP_159547209.1">
    <property type="nucleotide sequence ID" value="NZ_CP047156.1"/>
</dbReference>